<dbReference type="AlphaFoldDB" id="A0A8J2JYI2"/>
<evidence type="ECO:0000313" key="4">
    <source>
        <dbReference type="Proteomes" id="UP000708208"/>
    </source>
</evidence>
<dbReference type="Pfam" id="PF00646">
    <property type="entry name" value="F-box"/>
    <property type="match status" value="1"/>
</dbReference>
<dbReference type="InterPro" id="IPR001810">
    <property type="entry name" value="F-box_dom"/>
</dbReference>
<evidence type="ECO:0000313" key="3">
    <source>
        <dbReference type="EMBL" id="CAG7726283.1"/>
    </source>
</evidence>
<evidence type="ECO:0000256" key="1">
    <source>
        <dbReference type="SAM" id="MobiDB-lite"/>
    </source>
</evidence>
<feature type="region of interest" description="Disordered" evidence="1">
    <location>
        <begin position="1"/>
        <end position="39"/>
    </location>
</feature>
<proteinExistence type="predicted"/>
<name>A0A8J2JYI2_9HEXA</name>
<dbReference type="OrthoDB" id="2380397at2759"/>
<dbReference type="EMBL" id="CAJVCH010133331">
    <property type="protein sequence ID" value="CAG7726283.1"/>
    <property type="molecule type" value="Genomic_DNA"/>
</dbReference>
<dbReference type="CDD" id="cd09917">
    <property type="entry name" value="F-box_SF"/>
    <property type="match status" value="1"/>
</dbReference>
<comment type="caution">
    <text evidence="3">The sequence shown here is derived from an EMBL/GenBank/DDBJ whole genome shotgun (WGS) entry which is preliminary data.</text>
</comment>
<feature type="compositionally biased region" description="Low complexity" evidence="1">
    <location>
        <begin position="1"/>
        <end position="15"/>
    </location>
</feature>
<dbReference type="Proteomes" id="UP000708208">
    <property type="component" value="Unassembled WGS sequence"/>
</dbReference>
<keyword evidence="4" id="KW-1185">Reference proteome</keyword>
<accession>A0A8J2JYI2</accession>
<sequence>MELDKSSSQSSQNLEENLKQERKRSNGISSEESRESDNSREIVVAGTALDNLMILKEIFGHLGLRDLRSCCRVNKIWCRVADPMVFEYYIVHVLNSSTTVTTTKGYVESEVQRRWSSMEDEIKHLEDLKRPVFIQMFLIWTSRVYSDGRELLSFVT</sequence>
<evidence type="ECO:0000259" key="2">
    <source>
        <dbReference type="Pfam" id="PF00646"/>
    </source>
</evidence>
<gene>
    <name evidence="3" type="ORF">AFUS01_LOCUS15202</name>
</gene>
<feature type="domain" description="F-box" evidence="2">
    <location>
        <begin position="54"/>
        <end position="82"/>
    </location>
</feature>
<organism evidence="3 4">
    <name type="scientific">Allacma fusca</name>
    <dbReference type="NCBI Taxonomy" id="39272"/>
    <lineage>
        <taxon>Eukaryota</taxon>
        <taxon>Metazoa</taxon>
        <taxon>Ecdysozoa</taxon>
        <taxon>Arthropoda</taxon>
        <taxon>Hexapoda</taxon>
        <taxon>Collembola</taxon>
        <taxon>Symphypleona</taxon>
        <taxon>Sminthuridae</taxon>
        <taxon>Allacma</taxon>
    </lineage>
</organism>
<feature type="non-terminal residue" evidence="3">
    <location>
        <position position="1"/>
    </location>
</feature>
<protein>
    <recommendedName>
        <fullName evidence="2">F-box domain-containing protein</fullName>
    </recommendedName>
</protein>
<reference evidence="3" key="1">
    <citation type="submission" date="2021-06" db="EMBL/GenBank/DDBJ databases">
        <authorList>
            <person name="Hodson N. C."/>
            <person name="Mongue J. A."/>
            <person name="Jaron S. K."/>
        </authorList>
    </citation>
    <scope>NUCLEOTIDE SEQUENCE</scope>
</reference>
<feature type="non-terminal residue" evidence="3">
    <location>
        <position position="156"/>
    </location>
</feature>